<evidence type="ECO:0000259" key="3">
    <source>
        <dbReference type="Pfam" id="PF10017"/>
    </source>
</evidence>
<evidence type="ECO:0000256" key="1">
    <source>
        <dbReference type="ARBA" id="ARBA00022603"/>
    </source>
</evidence>
<keyword evidence="1 4" id="KW-0489">Methyltransferase</keyword>
<dbReference type="Proteomes" id="UP000593875">
    <property type="component" value="Chromosome"/>
</dbReference>
<evidence type="ECO:0000313" key="4">
    <source>
        <dbReference type="EMBL" id="QOL49303.1"/>
    </source>
</evidence>
<dbReference type="InterPro" id="IPR029063">
    <property type="entry name" value="SAM-dependent_MTases_sf"/>
</dbReference>
<proteinExistence type="predicted"/>
<name>A0A7L9U2L6_9BURK</name>
<feature type="domain" description="Histidine-specific methyltransferase SAM-dependent" evidence="3">
    <location>
        <begin position="26"/>
        <end position="323"/>
    </location>
</feature>
<evidence type="ECO:0000313" key="5">
    <source>
        <dbReference type="Proteomes" id="UP000593875"/>
    </source>
</evidence>
<dbReference type="EMBL" id="CP062941">
    <property type="protein sequence ID" value="QOL49303.1"/>
    <property type="molecule type" value="Genomic_DNA"/>
</dbReference>
<organism evidence="4 5">
    <name type="scientific">Massilia litorea</name>
    <dbReference type="NCBI Taxonomy" id="2769491"/>
    <lineage>
        <taxon>Bacteria</taxon>
        <taxon>Pseudomonadati</taxon>
        <taxon>Pseudomonadota</taxon>
        <taxon>Betaproteobacteria</taxon>
        <taxon>Burkholderiales</taxon>
        <taxon>Oxalobacteraceae</taxon>
        <taxon>Telluria group</taxon>
        <taxon>Massilia</taxon>
    </lineage>
</organism>
<dbReference type="EC" id="2.1.1.44" evidence="4"/>
<gene>
    <name evidence="4" type="primary">egtD</name>
    <name evidence="4" type="ORF">LPB04_20730</name>
</gene>
<dbReference type="InterPro" id="IPR017804">
    <property type="entry name" value="MeTrfase_EgtD-like"/>
</dbReference>
<protein>
    <submittedName>
        <fullName evidence="4">L-histidine N(Alpha)-methyltransferase</fullName>
        <ecNumber evidence="4">2.1.1.44</ecNumber>
    </submittedName>
</protein>
<dbReference type="SUPFAM" id="SSF53335">
    <property type="entry name" value="S-adenosyl-L-methionine-dependent methyltransferases"/>
    <property type="match status" value="1"/>
</dbReference>
<dbReference type="PIRSF" id="PIRSF018005">
    <property type="entry name" value="UCP018005"/>
    <property type="match status" value="1"/>
</dbReference>
<dbReference type="NCBIfam" id="TIGR03438">
    <property type="entry name" value="egtD_ergothio"/>
    <property type="match status" value="1"/>
</dbReference>
<dbReference type="AlphaFoldDB" id="A0A7L9U2L6"/>
<dbReference type="GO" id="GO:0052706">
    <property type="term" value="F:L-histidine N(alpha)-methyltransferase activity"/>
    <property type="evidence" value="ECO:0007669"/>
    <property type="project" value="UniProtKB-EC"/>
</dbReference>
<keyword evidence="5" id="KW-1185">Reference proteome</keyword>
<sequence length="326" mass="35811">MINLMLTTCTTEKLDVPCTGSAHVPSELFDGLGARQAAISPKFLYDALGSKLFEAICELPEYYPTRTEAGIFERHGREIAHACGIGSTLIDLGAGNCAKAAALFPLLRPAQYVAVDISTEFVSEALARLRLRFPHIDMQALGLDFSSGLELPESVRAERRLFFYPGSSLGNFTPPEARVFLTRLRRGCGPDGALLIGIDLAKDKAILDAAYDDALGVTAAFNLNVLRHVNRLLGSDFDIRNWRHVGLYNEAAGRVEMHLEAKRFQSVRWPGGGRDFAAGERIHTENSYKYRQADAIGLLEQSGFEATRVWTDPRCPFAVIHAQAIA</sequence>
<dbReference type="Pfam" id="PF10017">
    <property type="entry name" value="Methyltransf_33"/>
    <property type="match status" value="1"/>
</dbReference>
<dbReference type="Gene3D" id="3.40.50.150">
    <property type="entry name" value="Vaccinia Virus protein VP39"/>
    <property type="match status" value="1"/>
</dbReference>
<dbReference type="InterPro" id="IPR035094">
    <property type="entry name" value="EgtD"/>
</dbReference>
<dbReference type="KEGG" id="mlir:LPB04_20730"/>
<keyword evidence="2 4" id="KW-0808">Transferase</keyword>
<dbReference type="InterPro" id="IPR051128">
    <property type="entry name" value="EgtD_Methyltrsf_superfamily"/>
</dbReference>
<reference evidence="4 5" key="1">
    <citation type="submission" date="2020-10" db="EMBL/GenBank/DDBJ databases">
        <title>Genome sequencing of Massilia sp. LPB0304.</title>
        <authorList>
            <person name="Kim J."/>
        </authorList>
    </citation>
    <scope>NUCLEOTIDE SEQUENCE [LARGE SCALE GENOMIC DNA]</scope>
    <source>
        <strain evidence="4 5">LPB0304</strain>
    </source>
</reference>
<accession>A0A7L9U2L6</accession>
<dbReference type="PANTHER" id="PTHR43397:SF1">
    <property type="entry name" value="ERGOTHIONEINE BIOSYNTHESIS PROTEIN 1"/>
    <property type="match status" value="1"/>
</dbReference>
<dbReference type="PANTHER" id="PTHR43397">
    <property type="entry name" value="ERGOTHIONEINE BIOSYNTHESIS PROTEIN 1"/>
    <property type="match status" value="1"/>
</dbReference>
<dbReference type="InterPro" id="IPR019257">
    <property type="entry name" value="MeTrfase_dom"/>
</dbReference>
<dbReference type="GO" id="GO:0032259">
    <property type="term" value="P:methylation"/>
    <property type="evidence" value="ECO:0007669"/>
    <property type="project" value="UniProtKB-KW"/>
</dbReference>
<evidence type="ECO:0000256" key="2">
    <source>
        <dbReference type="ARBA" id="ARBA00022679"/>
    </source>
</evidence>